<dbReference type="InterPro" id="IPR004992">
    <property type="entry name" value="EutN_CcmL"/>
</dbReference>
<dbReference type="CDD" id="cd01614">
    <property type="entry name" value="EutN_CcmL"/>
    <property type="match status" value="1"/>
</dbReference>
<evidence type="ECO:0000256" key="4">
    <source>
        <dbReference type="ARBA" id="ARBA00023587"/>
    </source>
</evidence>
<comment type="similarity">
    <text evidence="7">Belongs to the CcmL/EutN family. CcmL subfamily.</text>
</comment>
<dbReference type="RefSeq" id="WP_190431056.1">
    <property type="nucleotide sequence ID" value="NZ_JAMPKM010000001.1"/>
</dbReference>
<evidence type="ECO:0000256" key="6">
    <source>
        <dbReference type="ARBA" id="ARBA00024446"/>
    </source>
</evidence>
<dbReference type="InterPro" id="IPR046387">
    <property type="entry name" value="CcmL"/>
</dbReference>
<proteinExistence type="inferred from homology"/>
<evidence type="ECO:0000256" key="1">
    <source>
        <dbReference type="ARBA" id="ARBA00022531"/>
    </source>
</evidence>
<evidence type="ECO:0000256" key="2">
    <source>
        <dbReference type="ARBA" id="ARBA00023300"/>
    </source>
</evidence>
<evidence type="ECO:0000313" key="8">
    <source>
        <dbReference type="EMBL" id="MEP0815503.1"/>
    </source>
</evidence>
<dbReference type="InterPro" id="IPR036677">
    <property type="entry name" value="EutN_CcmL_sf"/>
</dbReference>
<dbReference type="PROSITE" id="PS51932">
    <property type="entry name" value="BMV"/>
    <property type="match status" value="1"/>
</dbReference>
<dbReference type="EMBL" id="JAMPKM010000001">
    <property type="protein sequence ID" value="MEP0815503.1"/>
    <property type="molecule type" value="Genomic_DNA"/>
</dbReference>
<accession>A0ABV0J154</accession>
<organism evidence="8 9">
    <name type="scientific">Trichocoleus desertorum GB2-A4</name>
    <dbReference type="NCBI Taxonomy" id="2933944"/>
    <lineage>
        <taxon>Bacteria</taxon>
        <taxon>Bacillati</taxon>
        <taxon>Cyanobacteriota</taxon>
        <taxon>Cyanophyceae</taxon>
        <taxon>Leptolyngbyales</taxon>
        <taxon>Trichocoleusaceae</taxon>
        <taxon>Trichocoleus</taxon>
    </lineage>
</organism>
<comment type="subunit">
    <text evidence="7">Homopentamer. Interacts with full-length CcmM.</text>
</comment>
<sequence>MLIAKVRGTVVSTQKDPSLQGSKFLLLQLIDENGNLLPEYEVAADCVGAGLDEWVLISRGSAARQPSSQEKRPIDALVVAIIDTVTVDNSRLYSKNEVYR</sequence>
<dbReference type="PANTHER" id="PTHR36539:SF1">
    <property type="entry name" value="BACTERIAL MICROCOMPARTMENT SHELL VERTEX PROTEIN EUTN"/>
    <property type="match status" value="1"/>
</dbReference>
<keyword evidence="1 7" id="KW-0602">Photosynthesis</keyword>
<comment type="subcellular location">
    <subcellularLocation>
        <location evidence="4 7">Carboxysome</location>
    </subcellularLocation>
</comment>
<dbReference type="Gene3D" id="2.40.50.220">
    <property type="entry name" value="EutN/Ccml"/>
    <property type="match status" value="1"/>
</dbReference>
<comment type="caution">
    <text evidence="8">The sequence shown here is derived from an EMBL/GenBank/DDBJ whole genome shotgun (WGS) entry which is preliminary data.</text>
</comment>
<dbReference type="HAMAP" id="MF_00858">
    <property type="entry name" value="CcmL"/>
    <property type="match status" value="1"/>
</dbReference>
<evidence type="ECO:0000256" key="3">
    <source>
        <dbReference type="ARBA" id="ARBA00023569"/>
    </source>
</evidence>
<keyword evidence="6" id="KW-1283">Bacterial microcompartment</keyword>
<comment type="domain">
    <text evidence="7">The tight homopentamer forms a pore with an opening of 4-5 Angstroms in diameter which opens into a wider tunnel at the base of the truncated pyramid. The pore is positively charged.</text>
</comment>
<evidence type="ECO:0000313" key="9">
    <source>
        <dbReference type="Proteomes" id="UP001464891"/>
    </source>
</evidence>
<keyword evidence="5 7" id="KW-1282">Carboxysome</keyword>
<evidence type="ECO:0000256" key="7">
    <source>
        <dbReference type="HAMAP-Rule" id="MF_00858"/>
    </source>
</evidence>
<dbReference type="Pfam" id="PF03319">
    <property type="entry name" value="EutN_CcmL"/>
    <property type="match status" value="1"/>
</dbReference>
<keyword evidence="2 7" id="KW-0120">Carbon dioxide fixation</keyword>
<protein>
    <recommendedName>
        <fullName evidence="7">Carboxysome shell vertex protein CcmL</fullName>
    </recommendedName>
    <alternativeName>
        <fullName evidence="7">Carbon dioxide concentrating mechanism protein CcmL</fullName>
    </alternativeName>
</protein>
<dbReference type="SUPFAM" id="SSF159133">
    <property type="entry name" value="EutN/CcmL-like"/>
    <property type="match status" value="1"/>
</dbReference>
<comment type="function">
    <text evidence="3 7">Probably forms vertices in the carboxysome, a polyhedral inclusion where RuBisCO (ribulose bisphosphate carboxylase, rbcL-rbcS) is sequestered. Has been modeled to induce curvature upon insertion into an otherwise flat hexagonal molecular layer of CcmK subunits.</text>
</comment>
<evidence type="ECO:0000256" key="5">
    <source>
        <dbReference type="ARBA" id="ARBA00023669"/>
    </source>
</evidence>
<dbReference type="PANTHER" id="PTHR36539">
    <property type="entry name" value="ETHANOLAMINE UTILIZATION PROTEIN EUTN"/>
    <property type="match status" value="1"/>
</dbReference>
<dbReference type="Proteomes" id="UP001464891">
    <property type="component" value="Unassembled WGS sequence"/>
</dbReference>
<gene>
    <name evidence="7" type="primary">ccmL</name>
    <name evidence="8" type="ORF">NC998_00160</name>
</gene>
<name>A0ABV0J154_9CYAN</name>
<keyword evidence="9" id="KW-1185">Reference proteome</keyword>
<reference evidence="8 9" key="1">
    <citation type="submission" date="2022-04" db="EMBL/GenBank/DDBJ databases">
        <title>Positive selection, recombination, and allopatry shape intraspecific diversity of widespread and dominant cyanobacteria.</title>
        <authorList>
            <person name="Wei J."/>
            <person name="Shu W."/>
            <person name="Hu C."/>
        </authorList>
    </citation>
    <scope>NUCLEOTIDE SEQUENCE [LARGE SCALE GENOMIC DNA]</scope>
    <source>
        <strain evidence="8 9">GB2-A4</strain>
    </source>
</reference>